<comment type="caution">
    <text evidence="1">The sequence shown here is derived from an EMBL/GenBank/DDBJ whole genome shotgun (WGS) entry which is preliminary data.</text>
</comment>
<evidence type="ECO:0000313" key="1">
    <source>
        <dbReference type="EMBL" id="CAK7944603.1"/>
    </source>
</evidence>
<gene>
    <name evidence="1" type="ORF">PM001_LOCUS29753</name>
</gene>
<organism evidence="1 2">
    <name type="scientific">Peronospora matthiolae</name>
    <dbReference type="NCBI Taxonomy" id="2874970"/>
    <lineage>
        <taxon>Eukaryota</taxon>
        <taxon>Sar</taxon>
        <taxon>Stramenopiles</taxon>
        <taxon>Oomycota</taxon>
        <taxon>Peronosporomycetes</taxon>
        <taxon>Peronosporales</taxon>
        <taxon>Peronosporaceae</taxon>
        <taxon>Peronospora</taxon>
    </lineage>
</organism>
<sequence length="50" mass="5422">MLAFFRPVTLELLSQAFALMCTIVSSLLSSTEALAIKNHFPPGDEDPIVS</sequence>
<reference evidence="1" key="1">
    <citation type="submission" date="2024-01" db="EMBL/GenBank/DDBJ databases">
        <authorList>
            <person name="Webb A."/>
        </authorList>
    </citation>
    <scope>NUCLEOTIDE SEQUENCE</scope>
    <source>
        <strain evidence="1">Pm1</strain>
    </source>
</reference>
<evidence type="ECO:0000313" key="2">
    <source>
        <dbReference type="Proteomes" id="UP001162060"/>
    </source>
</evidence>
<protein>
    <submittedName>
        <fullName evidence="1">Uncharacterized protein</fullName>
    </submittedName>
</protein>
<dbReference type="EMBL" id="CAKLBY020000309">
    <property type="protein sequence ID" value="CAK7944603.1"/>
    <property type="molecule type" value="Genomic_DNA"/>
</dbReference>
<dbReference type="AlphaFoldDB" id="A0AAV1VFR5"/>
<proteinExistence type="predicted"/>
<accession>A0AAV1VFR5</accession>
<name>A0AAV1VFR5_9STRA</name>
<dbReference type="Proteomes" id="UP001162060">
    <property type="component" value="Unassembled WGS sequence"/>
</dbReference>